<dbReference type="PANTHER" id="PTHR10286">
    <property type="entry name" value="INORGANIC PYROPHOSPHATASE"/>
    <property type="match status" value="1"/>
</dbReference>
<dbReference type="Proteomes" id="UP000503399">
    <property type="component" value="Chromosome"/>
</dbReference>
<evidence type="ECO:0000256" key="5">
    <source>
        <dbReference type="ARBA" id="ARBA00022842"/>
    </source>
</evidence>
<reference evidence="8 9" key="1">
    <citation type="submission" date="2020-02" db="EMBL/GenBank/DDBJ databases">
        <authorList>
            <person name="Hogendoorn C."/>
        </authorList>
    </citation>
    <scope>NUCLEOTIDE SEQUENCE [LARGE SCALE GENOMIC DNA]</scope>
    <source>
        <strain evidence="8">R501</strain>
    </source>
</reference>
<dbReference type="GO" id="GO:0006796">
    <property type="term" value="P:phosphate-containing compound metabolic process"/>
    <property type="evidence" value="ECO:0007669"/>
    <property type="project" value="InterPro"/>
</dbReference>
<feature type="binding site" evidence="7">
    <location>
        <position position="94"/>
    </location>
    <ligand>
        <name>Mg(2+)</name>
        <dbReference type="ChEBI" id="CHEBI:18420"/>
        <label>1</label>
    </ligand>
</feature>
<feature type="binding site" evidence="7">
    <location>
        <position position="57"/>
    </location>
    <ligand>
        <name>Mg(2+)</name>
        <dbReference type="ChEBI" id="CHEBI:18420"/>
        <label>1</label>
    </ligand>
</feature>
<evidence type="ECO:0000256" key="6">
    <source>
        <dbReference type="ARBA" id="ARBA00047820"/>
    </source>
</evidence>
<dbReference type="KEGG" id="hfv:R50_1287"/>
<evidence type="ECO:0000256" key="2">
    <source>
        <dbReference type="ARBA" id="ARBA00022490"/>
    </source>
</evidence>
<name>A0A6F8ZGJ8_9FIRM</name>
<comment type="similarity">
    <text evidence="7">Belongs to the PPase family.</text>
</comment>
<feature type="binding site" evidence="7">
    <location>
        <position position="62"/>
    </location>
    <ligand>
        <name>Mg(2+)</name>
        <dbReference type="ChEBI" id="CHEBI:18420"/>
        <label>2</label>
    </ligand>
</feature>
<comment type="function">
    <text evidence="7">Catalyzes the hydrolysis of inorganic pyrophosphate (PPi) forming two phosphate ions.</text>
</comment>
<dbReference type="InterPro" id="IPR036649">
    <property type="entry name" value="Pyrophosphatase_sf"/>
</dbReference>
<proteinExistence type="inferred from homology"/>
<comment type="subunit">
    <text evidence="7">Homohexamer.</text>
</comment>
<dbReference type="InterPro" id="IPR008162">
    <property type="entry name" value="Pyrophosphatase"/>
</dbReference>
<comment type="subcellular location">
    <subcellularLocation>
        <location evidence="7">Cytoplasm</location>
    </subcellularLocation>
</comment>
<feature type="binding site" evidence="7">
    <location>
        <position position="131"/>
    </location>
    <ligand>
        <name>substrate</name>
    </ligand>
</feature>
<feature type="binding site" evidence="7">
    <location>
        <position position="62"/>
    </location>
    <ligand>
        <name>Mg(2+)</name>
        <dbReference type="ChEBI" id="CHEBI:18420"/>
        <label>1</label>
    </ligand>
</feature>
<feature type="binding site" evidence="7">
    <location>
        <position position="47"/>
    </location>
    <ligand>
        <name>substrate</name>
    </ligand>
</feature>
<comment type="cofactor">
    <cofactor evidence="1 7">
        <name>Mg(2+)</name>
        <dbReference type="ChEBI" id="CHEBI:18420"/>
    </cofactor>
</comment>
<dbReference type="EMBL" id="LR778114">
    <property type="protein sequence ID" value="CAB1128793.1"/>
    <property type="molecule type" value="Genomic_DNA"/>
</dbReference>
<organism evidence="8 9">
    <name type="scientific">Candidatus Hydrogenisulfobacillus filiaventi</name>
    <dbReference type="NCBI Taxonomy" id="2707344"/>
    <lineage>
        <taxon>Bacteria</taxon>
        <taxon>Bacillati</taxon>
        <taxon>Bacillota</taxon>
        <taxon>Clostridia</taxon>
        <taxon>Eubacteriales</taxon>
        <taxon>Clostridiales Family XVII. Incertae Sedis</taxon>
        <taxon>Candidatus Hydrogenisulfobacillus</taxon>
    </lineage>
</organism>
<dbReference type="EC" id="3.6.1.1" evidence="7"/>
<dbReference type="FunFam" id="3.90.80.10:FF:000003">
    <property type="entry name" value="Inorganic pyrophosphatase"/>
    <property type="match status" value="1"/>
</dbReference>
<evidence type="ECO:0000313" key="8">
    <source>
        <dbReference type="EMBL" id="CAB1128793.1"/>
    </source>
</evidence>
<accession>A0A6F8ZGJ8</accession>
<comment type="catalytic activity">
    <reaction evidence="6 7">
        <text>diphosphate + H2O = 2 phosphate + H(+)</text>
        <dbReference type="Rhea" id="RHEA:24576"/>
        <dbReference type="ChEBI" id="CHEBI:15377"/>
        <dbReference type="ChEBI" id="CHEBI:15378"/>
        <dbReference type="ChEBI" id="CHEBI:33019"/>
        <dbReference type="ChEBI" id="CHEBI:43474"/>
        <dbReference type="EC" id="3.6.1.1"/>
    </reaction>
</comment>
<keyword evidence="3 7" id="KW-0479">Metal-binding</keyword>
<gene>
    <name evidence="7 8" type="primary">ppa</name>
    <name evidence="8" type="ORF">R50_1287</name>
</gene>
<keyword evidence="5 7" id="KW-0460">Magnesium</keyword>
<dbReference type="GO" id="GO:0000287">
    <property type="term" value="F:magnesium ion binding"/>
    <property type="evidence" value="ECO:0007669"/>
    <property type="project" value="UniProtKB-UniRule"/>
</dbReference>
<evidence type="ECO:0000256" key="3">
    <source>
        <dbReference type="ARBA" id="ARBA00022723"/>
    </source>
</evidence>
<dbReference type="PROSITE" id="PS00387">
    <property type="entry name" value="PPASE"/>
    <property type="match status" value="1"/>
</dbReference>
<evidence type="ECO:0000256" key="4">
    <source>
        <dbReference type="ARBA" id="ARBA00022801"/>
    </source>
</evidence>
<keyword evidence="4 7" id="KW-0378">Hydrolase</keyword>
<dbReference type="GO" id="GO:0005737">
    <property type="term" value="C:cytoplasm"/>
    <property type="evidence" value="ECO:0007669"/>
    <property type="project" value="UniProtKB-SubCell"/>
</dbReference>
<sequence length="167" mass="19006">MDDARYLVDVVVEIPQGSQNKYEIDHETGRLRLDRVLYSPFHYPVDYGFAEHTLGEDGDPLDMMVLISQPTVPGCLVRGRIVGLLEMADENGVDHKVLTVAADDPRYDHIETLNDVSPHILKEIAHFFATYKELQGVKTQIGDWRDREEGRRILDEAIARYQRGEGA</sequence>
<dbReference type="SUPFAM" id="SSF50324">
    <property type="entry name" value="Inorganic pyrophosphatase"/>
    <property type="match status" value="1"/>
</dbReference>
<dbReference type="AlphaFoldDB" id="A0A6F8ZGJ8"/>
<dbReference type="CDD" id="cd00412">
    <property type="entry name" value="pyrophosphatase"/>
    <property type="match status" value="1"/>
</dbReference>
<protein>
    <recommendedName>
        <fullName evidence="7">Inorganic pyrophosphatase</fullName>
        <ecNumber evidence="7">3.6.1.1</ecNumber>
    </recommendedName>
    <alternativeName>
        <fullName evidence="7">Pyrophosphate phospho-hydrolase</fullName>
        <shortName evidence="7">PPase</shortName>
    </alternativeName>
</protein>
<dbReference type="Pfam" id="PF00719">
    <property type="entry name" value="Pyrophosphatase"/>
    <property type="match status" value="1"/>
</dbReference>
<evidence type="ECO:0000256" key="1">
    <source>
        <dbReference type="ARBA" id="ARBA00001946"/>
    </source>
</evidence>
<evidence type="ECO:0000256" key="7">
    <source>
        <dbReference type="HAMAP-Rule" id="MF_00209"/>
    </source>
</evidence>
<evidence type="ECO:0000313" key="9">
    <source>
        <dbReference type="Proteomes" id="UP000503399"/>
    </source>
</evidence>
<dbReference type="HAMAP" id="MF_00209">
    <property type="entry name" value="Inorganic_PPase"/>
    <property type="match status" value="1"/>
</dbReference>
<feature type="binding site" evidence="7">
    <location>
        <position position="21"/>
    </location>
    <ligand>
        <name>substrate</name>
    </ligand>
</feature>
<keyword evidence="9" id="KW-1185">Reference proteome</keyword>
<dbReference type="GO" id="GO:0004427">
    <property type="term" value="F:inorganic diphosphate phosphatase activity"/>
    <property type="evidence" value="ECO:0007669"/>
    <property type="project" value="UniProtKB-UniRule"/>
</dbReference>
<dbReference type="Gene3D" id="3.90.80.10">
    <property type="entry name" value="Inorganic pyrophosphatase"/>
    <property type="match status" value="1"/>
</dbReference>
<feature type="binding site" evidence="7">
    <location>
        <position position="35"/>
    </location>
    <ligand>
        <name>substrate</name>
    </ligand>
</feature>
<keyword evidence="2 7" id="KW-0963">Cytoplasm</keyword>